<accession>A0A3D8SG28</accession>
<feature type="compositionally biased region" description="Basic residues" evidence="2">
    <location>
        <begin position="394"/>
        <end position="407"/>
    </location>
</feature>
<dbReference type="Gene3D" id="1.10.287.110">
    <property type="entry name" value="DnaJ domain"/>
    <property type="match status" value="1"/>
</dbReference>
<dbReference type="InterPro" id="IPR001623">
    <property type="entry name" value="DnaJ_domain"/>
</dbReference>
<name>A0A3D8SG28_9HELO</name>
<sequence length="421" mass="49872">MAPAKDTDDYYLVLEVVQTATPEQITRSYRRLALKLHPDRNAKHDATEAFQLLARAYETLKDETKRRDYDIVYPSITQTRSSPQTRQESRPPPTSTPQSQALRDKTRIAELQKSKQERAVRWWSKKNTFDSSIFELHRDIRRLEQEIKILDSIAAADAAEEALKNSWGTWLLSPIYKKVEESEEEKAYKDRARQERRIEKDMKERRLELKKVVLGTEECLLREAKERVDAADLVDDVKIREIQDKIRFREASERQERERQERERVEKIRKQQQEQAQRMWEEAAALRKKQAEERAAAEQKRQEEQAKKWQKFFDDETKRRREQQAPVNPPNFFFTPQGSNHQTSTSTCGHHGWWPKVQGRTACPECDDIWTYLLQCPDCDMKACPRCQGEIRRRTPRNKGTNRRVPPRGRSPSPDYYHDGY</sequence>
<dbReference type="InterPro" id="IPR018253">
    <property type="entry name" value="DnaJ_domain_CS"/>
</dbReference>
<evidence type="ECO:0000313" key="4">
    <source>
        <dbReference type="EMBL" id="RDW85290.1"/>
    </source>
</evidence>
<feature type="region of interest" description="Disordered" evidence="2">
    <location>
        <begin position="71"/>
        <end position="104"/>
    </location>
</feature>
<evidence type="ECO:0000256" key="2">
    <source>
        <dbReference type="SAM" id="MobiDB-lite"/>
    </source>
</evidence>
<dbReference type="STRING" id="1849047.A0A3D8SG28"/>
<feature type="coiled-coil region" evidence="1">
    <location>
        <begin position="248"/>
        <end position="308"/>
    </location>
</feature>
<protein>
    <recommendedName>
        <fullName evidence="3">J domain-containing protein</fullName>
    </recommendedName>
</protein>
<dbReference type="Proteomes" id="UP000256645">
    <property type="component" value="Unassembled WGS sequence"/>
</dbReference>
<feature type="domain" description="J" evidence="3">
    <location>
        <begin position="9"/>
        <end position="73"/>
    </location>
</feature>
<dbReference type="SMART" id="SM00271">
    <property type="entry name" value="DnaJ"/>
    <property type="match status" value="1"/>
</dbReference>
<feature type="region of interest" description="Disordered" evidence="2">
    <location>
        <begin position="390"/>
        <end position="421"/>
    </location>
</feature>
<dbReference type="PROSITE" id="PS00636">
    <property type="entry name" value="DNAJ_1"/>
    <property type="match status" value="1"/>
</dbReference>
<dbReference type="PANTHER" id="PTHR24074">
    <property type="entry name" value="CO-CHAPERONE PROTEIN DJLA"/>
    <property type="match status" value="1"/>
</dbReference>
<dbReference type="InterPro" id="IPR050817">
    <property type="entry name" value="DjlA_DnaK_co-chaperone"/>
</dbReference>
<dbReference type="CDD" id="cd06257">
    <property type="entry name" value="DnaJ"/>
    <property type="match status" value="1"/>
</dbReference>
<feature type="region of interest" description="Disordered" evidence="2">
    <location>
        <begin position="317"/>
        <end position="340"/>
    </location>
</feature>
<keyword evidence="1" id="KW-0175">Coiled coil</keyword>
<dbReference type="PROSITE" id="PS50076">
    <property type="entry name" value="DNAJ_2"/>
    <property type="match status" value="1"/>
</dbReference>
<dbReference type="SUPFAM" id="SSF46565">
    <property type="entry name" value="Chaperone J-domain"/>
    <property type="match status" value="1"/>
</dbReference>
<keyword evidence="5" id="KW-1185">Reference proteome</keyword>
<reference evidence="4 5" key="1">
    <citation type="journal article" date="2018" name="IMA Fungus">
        <title>IMA Genome-F 9: Draft genome sequence of Annulohypoxylon stygium, Aspergillus mulundensis, Berkeleyomyces basicola (syn. Thielaviopsis basicola), Ceratocystis smalleyi, two Cercospora beticola strains, Coleophoma cylindrospora, Fusarium fracticaudum, Phialophora cf. hyalina, and Morchella septimelata.</title>
        <authorList>
            <person name="Wingfield B.D."/>
            <person name="Bills G.F."/>
            <person name="Dong Y."/>
            <person name="Huang W."/>
            <person name="Nel W.J."/>
            <person name="Swalarsk-Parry B.S."/>
            <person name="Vaghefi N."/>
            <person name="Wilken P.M."/>
            <person name="An Z."/>
            <person name="de Beer Z.W."/>
            <person name="De Vos L."/>
            <person name="Chen L."/>
            <person name="Duong T.A."/>
            <person name="Gao Y."/>
            <person name="Hammerbacher A."/>
            <person name="Kikkert J.R."/>
            <person name="Li Y."/>
            <person name="Li H."/>
            <person name="Li K."/>
            <person name="Li Q."/>
            <person name="Liu X."/>
            <person name="Ma X."/>
            <person name="Naidoo K."/>
            <person name="Pethybridge S.J."/>
            <person name="Sun J."/>
            <person name="Steenkamp E.T."/>
            <person name="van der Nest M.A."/>
            <person name="van Wyk S."/>
            <person name="Wingfield M.J."/>
            <person name="Xiong C."/>
            <person name="Yue Q."/>
            <person name="Zhang X."/>
        </authorList>
    </citation>
    <scope>NUCLEOTIDE SEQUENCE [LARGE SCALE GENOMIC DNA]</scope>
    <source>
        <strain evidence="4 5">BP6252</strain>
    </source>
</reference>
<dbReference type="EMBL" id="PDLM01000002">
    <property type="protein sequence ID" value="RDW85290.1"/>
    <property type="molecule type" value="Genomic_DNA"/>
</dbReference>
<dbReference type="AlphaFoldDB" id="A0A3D8SG28"/>
<gene>
    <name evidence="4" type="ORF">BP6252_02880</name>
</gene>
<dbReference type="OrthoDB" id="442087at2759"/>
<dbReference type="Pfam" id="PF00226">
    <property type="entry name" value="DnaJ"/>
    <property type="match status" value="1"/>
</dbReference>
<organism evidence="4 5">
    <name type="scientific">Coleophoma cylindrospora</name>
    <dbReference type="NCBI Taxonomy" id="1849047"/>
    <lineage>
        <taxon>Eukaryota</taxon>
        <taxon>Fungi</taxon>
        <taxon>Dikarya</taxon>
        <taxon>Ascomycota</taxon>
        <taxon>Pezizomycotina</taxon>
        <taxon>Leotiomycetes</taxon>
        <taxon>Helotiales</taxon>
        <taxon>Dermateaceae</taxon>
        <taxon>Coleophoma</taxon>
    </lineage>
</organism>
<dbReference type="InterPro" id="IPR036869">
    <property type="entry name" value="J_dom_sf"/>
</dbReference>
<evidence type="ECO:0000256" key="1">
    <source>
        <dbReference type="SAM" id="Coils"/>
    </source>
</evidence>
<proteinExistence type="predicted"/>
<dbReference type="PRINTS" id="PR00625">
    <property type="entry name" value="JDOMAIN"/>
</dbReference>
<comment type="caution">
    <text evidence="4">The sequence shown here is derived from an EMBL/GenBank/DDBJ whole genome shotgun (WGS) entry which is preliminary data.</text>
</comment>
<evidence type="ECO:0000313" key="5">
    <source>
        <dbReference type="Proteomes" id="UP000256645"/>
    </source>
</evidence>
<evidence type="ECO:0000259" key="3">
    <source>
        <dbReference type="PROSITE" id="PS50076"/>
    </source>
</evidence>
<feature type="compositionally biased region" description="Polar residues" evidence="2">
    <location>
        <begin position="75"/>
        <end position="84"/>
    </location>
</feature>